<evidence type="ECO:0000313" key="1">
    <source>
        <dbReference type="EMBL" id="MDV6237515.1"/>
    </source>
</evidence>
<organism evidence="1 2">
    <name type="scientific">Leptospira ellisii</name>
    <dbReference type="NCBI Taxonomy" id="2023197"/>
    <lineage>
        <taxon>Bacteria</taxon>
        <taxon>Pseudomonadati</taxon>
        <taxon>Spirochaetota</taxon>
        <taxon>Spirochaetia</taxon>
        <taxon>Leptospirales</taxon>
        <taxon>Leptospiraceae</taxon>
        <taxon>Leptospira</taxon>
    </lineage>
</organism>
<dbReference type="EMBL" id="NPEF02000026">
    <property type="protein sequence ID" value="MDV6237515.1"/>
    <property type="molecule type" value="Genomic_DNA"/>
</dbReference>
<gene>
    <name evidence="1" type="ORF">CH379_017930</name>
</gene>
<comment type="caution">
    <text evidence="1">The sequence shown here is derived from an EMBL/GenBank/DDBJ whole genome shotgun (WGS) entry which is preliminary data.</text>
</comment>
<dbReference type="RefSeq" id="WP_317573817.1">
    <property type="nucleotide sequence ID" value="NZ_NPEF02000026.1"/>
</dbReference>
<proteinExistence type="predicted"/>
<reference evidence="1 2" key="1">
    <citation type="journal article" date="2018" name="Microb. Genom.">
        <title>Deciphering the unexplored Leptospira diversity from soils uncovers genomic evolution to virulence.</title>
        <authorList>
            <person name="Thibeaux R."/>
            <person name="Iraola G."/>
            <person name="Ferres I."/>
            <person name="Bierque E."/>
            <person name="Girault D."/>
            <person name="Soupe-Gilbert M.E."/>
            <person name="Picardeau M."/>
            <person name="Goarant C."/>
        </authorList>
    </citation>
    <scope>NUCLEOTIDE SEQUENCE [LARGE SCALE GENOMIC DNA]</scope>
    <source>
        <strain evidence="1 2">ATI7-C-A5</strain>
    </source>
</reference>
<sequence length="488" mass="53514">MRVNLPLEVRQNESTVIRLRGLKNIFSPVAQILFQVKENSYSPKILISIEALPSDEGADWEHEEIVIRIPPAMTRGLKATVYEWDLLANRQGVFEYPYWGTFTLVGTISRNNESVDPVVINDLETRLAGTTMGRGSWMIGVFSNYWLGKLGGIGNLVLEKCLEWLDQNKLGIVNPFTGSKLLKSGTSAIQIQESGIEIDSENNLIGTRSLSLLLAPSLDSHATRRDWVIALVETAISQVKSDLINGAPGVLDTLQEISIALNNDPNFANTIINSLSSKADLVSGKIPVSQLPAMVATSWSDIQNIPNTFPPSLHNHDELYFTESEINSLLNSKQSKSEKGISNGYASLDGTGKVPSAQLPIQAVSIPDPITQDLNLQTGKKLRHNGTPVAGWLDDGTPFFKRSIVITIPVASTTVFDFSHTIPGNIATLDKILELTYVSPTATSTIWRVDPTSQFTIQYITVFDTTFRVATGANPASARNYKITITYK</sequence>
<name>A0AAE4U1E9_9LEPT</name>
<dbReference type="AlphaFoldDB" id="A0AAE4U1E9"/>
<evidence type="ECO:0000313" key="2">
    <source>
        <dbReference type="Proteomes" id="UP000232122"/>
    </source>
</evidence>
<protein>
    <submittedName>
        <fullName evidence="1">Uncharacterized protein</fullName>
    </submittedName>
</protein>
<keyword evidence="2" id="KW-1185">Reference proteome</keyword>
<dbReference type="Proteomes" id="UP000232122">
    <property type="component" value="Unassembled WGS sequence"/>
</dbReference>
<accession>A0AAE4U1E9</accession>